<sequence>MPEPEPPRMPEPEPPRMPEPEPPRMPEPELRPTPPRASDDMDLDFDVNMDQSDMEVDDEARADTSRALTREQVKVLLKIVFKKFAALVIKHAGTLNGNVAARTKHRYHEGSRAYHRDVIEDRFADVPTAEAMLMRTYARGMFLMLVGPKHLSDFFTYEQAALEDVKAVEDGAPFPENNRTLYFGPDFRTSKWNKSCIQAMATYLIDNGVNDWDGAIPPLQHKVLVSLLWHWTDIAQKNWKLAYPRVIDGKTETPEEALKRAIQTKAENKLAAMARSRKQQKYNKRSKTSGLQMKKYAPSTPEYQMWKQRQDLTKELGVNGMSSEDEEPRTVGQVVRMVRMVKRHRFLSANTTREMHAIDLAGKHATQRAPREYTNVVSNNVKTQAPIGLSEDCYDKTWLASLTDGARGELKARKGPHPLLHPEDRAS</sequence>
<proteinExistence type="predicted"/>
<dbReference type="EMBL" id="KN880876">
    <property type="protein sequence ID" value="KIY61765.1"/>
    <property type="molecule type" value="Genomic_DNA"/>
</dbReference>
<evidence type="ECO:0000313" key="3">
    <source>
        <dbReference type="Proteomes" id="UP000054007"/>
    </source>
</evidence>
<keyword evidence="3" id="KW-1185">Reference proteome</keyword>
<reference evidence="2 3" key="1">
    <citation type="journal article" date="2015" name="Fungal Genet. Biol.">
        <title>Evolution of novel wood decay mechanisms in Agaricales revealed by the genome sequences of Fistulina hepatica and Cylindrobasidium torrendii.</title>
        <authorList>
            <person name="Floudas D."/>
            <person name="Held B.W."/>
            <person name="Riley R."/>
            <person name="Nagy L.G."/>
            <person name="Koehler G."/>
            <person name="Ransdell A.S."/>
            <person name="Younus H."/>
            <person name="Chow J."/>
            <person name="Chiniquy J."/>
            <person name="Lipzen A."/>
            <person name="Tritt A."/>
            <person name="Sun H."/>
            <person name="Haridas S."/>
            <person name="LaButti K."/>
            <person name="Ohm R.A."/>
            <person name="Kues U."/>
            <person name="Blanchette R.A."/>
            <person name="Grigoriev I.V."/>
            <person name="Minto R.E."/>
            <person name="Hibbett D.S."/>
        </authorList>
    </citation>
    <scope>NUCLEOTIDE SEQUENCE [LARGE SCALE GENOMIC DNA]</scope>
    <source>
        <strain evidence="2 3">FP15055 ss-10</strain>
    </source>
</reference>
<evidence type="ECO:0000313" key="2">
    <source>
        <dbReference type="EMBL" id="KIY61765.1"/>
    </source>
</evidence>
<gene>
    <name evidence="2" type="ORF">CYLTODRAFT_495069</name>
</gene>
<evidence type="ECO:0000256" key="1">
    <source>
        <dbReference type="SAM" id="MobiDB-lite"/>
    </source>
</evidence>
<feature type="region of interest" description="Disordered" evidence="1">
    <location>
        <begin position="1"/>
        <end position="44"/>
    </location>
</feature>
<dbReference type="AlphaFoldDB" id="A0A0D7AUV2"/>
<dbReference type="Proteomes" id="UP000054007">
    <property type="component" value="Unassembled WGS sequence"/>
</dbReference>
<protein>
    <submittedName>
        <fullName evidence="2">Uncharacterized protein</fullName>
    </submittedName>
</protein>
<accession>A0A0D7AUV2</accession>
<feature type="compositionally biased region" description="Basic and acidic residues" evidence="1">
    <location>
        <begin position="1"/>
        <end position="30"/>
    </location>
</feature>
<organism evidence="2 3">
    <name type="scientific">Cylindrobasidium torrendii FP15055 ss-10</name>
    <dbReference type="NCBI Taxonomy" id="1314674"/>
    <lineage>
        <taxon>Eukaryota</taxon>
        <taxon>Fungi</taxon>
        <taxon>Dikarya</taxon>
        <taxon>Basidiomycota</taxon>
        <taxon>Agaricomycotina</taxon>
        <taxon>Agaricomycetes</taxon>
        <taxon>Agaricomycetidae</taxon>
        <taxon>Agaricales</taxon>
        <taxon>Marasmiineae</taxon>
        <taxon>Physalacriaceae</taxon>
        <taxon>Cylindrobasidium</taxon>
    </lineage>
</organism>
<name>A0A0D7AUV2_9AGAR</name>
<dbReference type="STRING" id="1314674.A0A0D7AUV2"/>
<dbReference type="OrthoDB" id="2821498at2759"/>